<evidence type="ECO:0000256" key="4">
    <source>
        <dbReference type="ARBA" id="ARBA00022692"/>
    </source>
</evidence>
<evidence type="ECO:0000313" key="11">
    <source>
        <dbReference type="Proteomes" id="UP000593890"/>
    </source>
</evidence>
<feature type="domain" description="V-ATPase proteolipid subunit C-like" evidence="9">
    <location>
        <begin position="89"/>
        <end position="146"/>
    </location>
</feature>
<name>A0A7I8CYN6_9FIRM</name>
<evidence type="ECO:0000256" key="3">
    <source>
        <dbReference type="ARBA" id="ARBA00022448"/>
    </source>
</evidence>
<dbReference type="FunFam" id="1.20.120.610:FF:000005">
    <property type="entry name" value="V-type sodium ATPase subunit K"/>
    <property type="match status" value="1"/>
</dbReference>
<proteinExistence type="inferred from homology"/>
<dbReference type="InterPro" id="IPR002379">
    <property type="entry name" value="ATPase_proteolipid_c-like_dom"/>
</dbReference>
<dbReference type="AlphaFoldDB" id="A0A7I8CYN6"/>
<keyword evidence="11" id="KW-1185">Reference proteome</keyword>
<dbReference type="EMBL" id="AP023321">
    <property type="protein sequence ID" value="BCI59496.1"/>
    <property type="molecule type" value="Genomic_DNA"/>
</dbReference>
<feature type="transmembrane region" description="Helical" evidence="8">
    <location>
        <begin position="126"/>
        <end position="149"/>
    </location>
</feature>
<evidence type="ECO:0000256" key="7">
    <source>
        <dbReference type="ARBA" id="ARBA00023136"/>
    </source>
</evidence>
<dbReference type="CDD" id="cd18179">
    <property type="entry name" value="ATP-synt_Vo_Ao_c_NTPK_rpt1"/>
    <property type="match status" value="1"/>
</dbReference>
<organism evidence="10 11">
    <name type="scientific">Solibaculum mannosilyticum</name>
    <dbReference type="NCBI Taxonomy" id="2780922"/>
    <lineage>
        <taxon>Bacteria</taxon>
        <taxon>Bacillati</taxon>
        <taxon>Bacillota</taxon>
        <taxon>Clostridia</taxon>
        <taxon>Eubacteriales</taxon>
        <taxon>Oscillospiraceae</taxon>
        <taxon>Solibaculum</taxon>
    </lineage>
</organism>
<dbReference type="RefSeq" id="WP_090263946.1">
    <property type="nucleotide sequence ID" value="NZ_AP023321.1"/>
</dbReference>
<protein>
    <submittedName>
        <fullName evidence="10">V-type ATP synthase subunit K</fullName>
    </submittedName>
</protein>
<keyword evidence="6" id="KW-0406">Ion transport</keyword>
<reference evidence="11" key="1">
    <citation type="submission" date="2020-07" db="EMBL/GenBank/DDBJ databases">
        <title>Complete genome sequencing of Clostridia bacterium strain 12CBH8.</title>
        <authorList>
            <person name="Sakamoto M."/>
            <person name="Murakami T."/>
            <person name="Mori H."/>
        </authorList>
    </citation>
    <scope>NUCLEOTIDE SEQUENCE [LARGE SCALE GENOMIC DNA]</scope>
    <source>
        <strain evidence="11">12CBH8</strain>
    </source>
</reference>
<dbReference type="NCBIfam" id="NF005124">
    <property type="entry name" value="PRK06558.1"/>
    <property type="match status" value="1"/>
</dbReference>
<dbReference type="Pfam" id="PF00137">
    <property type="entry name" value="ATP-synt_C"/>
    <property type="match status" value="2"/>
</dbReference>
<dbReference type="GO" id="GO:0015078">
    <property type="term" value="F:proton transmembrane transporter activity"/>
    <property type="evidence" value="ECO:0007669"/>
    <property type="project" value="InterPro"/>
</dbReference>
<dbReference type="InterPro" id="IPR035921">
    <property type="entry name" value="F/V-ATP_Csub_sf"/>
</dbReference>
<dbReference type="GO" id="GO:0033177">
    <property type="term" value="C:proton-transporting two-sector ATPase complex, proton-transporting domain"/>
    <property type="evidence" value="ECO:0007669"/>
    <property type="project" value="InterPro"/>
</dbReference>
<feature type="domain" description="V-ATPase proteolipid subunit C-like" evidence="9">
    <location>
        <begin position="13"/>
        <end position="71"/>
    </location>
</feature>
<evidence type="ECO:0000256" key="6">
    <source>
        <dbReference type="ARBA" id="ARBA00023065"/>
    </source>
</evidence>
<dbReference type="KEGG" id="sman:C12CBH8_01350"/>
<comment type="subcellular location">
    <subcellularLocation>
        <location evidence="1">Membrane</location>
        <topology evidence="1">Multi-pass membrane protein</topology>
    </subcellularLocation>
</comment>
<keyword evidence="3" id="KW-0813">Transport</keyword>
<accession>A0A7I8CYN6</accession>
<dbReference type="CDD" id="cd18180">
    <property type="entry name" value="ATP-synt_Vo_Ao_c_NTPK_rpt2"/>
    <property type="match status" value="1"/>
</dbReference>
<evidence type="ECO:0000259" key="9">
    <source>
        <dbReference type="Pfam" id="PF00137"/>
    </source>
</evidence>
<evidence type="ECO:0000256" key="1">
    <source>
        <dbReference type="ARBA" id="ARBA00004141"/>
    </source>
</evidence>
<keyword evidence="4 8" id="KW-0812">Transmembrane</keyword>
<evidence type="ECO:0000256" key="2">
    <source>
        <dbReference type="ARBA" id="ARBA00007296"/>
    </source>
</evidence>
<gene>
    <name evidence="10" type="ORF">C12CBH8_01350</name>
</gene>
<feature type="transmembrane region" description="Helical" evidence="8">
    <location>
        <begin position="50"/>
        <end position="73"/>
    </location>
</feature>
<dbReference type="PANTHER" id="PTHR10263">
    <property type="entry name" value="V-TYPE PROTON ATPASE PROTEOLIPID SUBUNIT"/>
    <property type="match status" value="1"/>
</dbReference>
<comment type="similarity">
    <text evidence="2">Belongs to the V-ATPase proteolipid subunit family.</text>
</comment>
<keyword evidence="5 8" id="KW-1133">Transmembrane helix</keyword>
<evidence type="ECO:0000256" key="8">
    <source>
        <dbReference type="SAM" id="Phobius"/>
    </source>
</evidence>
<dbReference type="Proteomes" id="UP000593890">
    <property type="component" value="Chromosome"/>
</dbReference>
<sequence length="156" mass="15956">MIDMLGLFFALAGSAIAVILAGIGSAKGVGMVAEASAGVVVEDASKFTKLLILQVLPGTQGLYGFVVSIMILLNLNAEMSFLTGLLYFIAALPIAFGGLFSAIAQARVATSGVNIIAKKPNESGKAITSAALVEFYALLSFIISILAVVNIPGYGV</sequence>
<dbReference type="Gene3D" id="1.20.120.610">
    <property type="entry name" value="lithium bound rotor ring of v- atpase"/>
    <property type="match status" value="1"/>
</dbReference>
<keyword evidence="7 8" id="KW-0472">Membrane</keyword>
<feature type="transmembrane region" description="Helical" evidence="8">
    <location>
        <begin position="85"/>
        <end position="106"/>
    </location>
</feature>
<dbReference type="SUPFAM" id="SSF81333">
    <property type="entry name" value="F1F0 ATP synthase subunit C"/>
    <property type="match status" value="2"/>
</dbReference>
<evidence type="ECO:0000313" key="10">
    <source>
        <dbReference type="EMBL" id="BCI59496.1"/>
    </source>
</evidence>
<evidence type="ECO:0000256" key="5">
    <source>
        <dbReference type="ARBA" id="ARBA00022989"/>
    </source>
</evidence>